<feature type="compositionally biased region" description="Low complexity" evidence="2">
    <location>
        <begin position="139"/>
        <end position="154"/>
    </location>
</feature>
<feature type="compositionally biased region" description="Basic and acidic residues" evidence="2">
    <location>
        <begin position="8"/>
        <end position="28"/>
    </location>
</feature>
<evidence type="ECO:0000256" key="1">
    <source>
        <dbReference type="PROSITE-ProRule" id="PRU00175"/>
    </source>
</evidence>
<evidence type="ECO:0000313" key="4">
    <source>
        <dbReference type="EMBL" id="OAE19892.1"/>
    </source>
</evidence>
<proteinExistence type="predicted"/>
<accession>A0A176VHQ1</accession>
<organism evidence="4 5">
    <name type="scientific">Marchantia polymorpha subsp. ruderalis</name>
    <dbReference type="NCBI Taxonomy" id="1480154"/>
    <lineage>
        <taxon>Eukaryota</taxon>
        <taxon>Viridiplantae</taxon>
        <taxon>Streptophyta</taxon>
        <taxon>Embryophyta</taxon>
        <taxon>Marchantiophyta</taxon>
        <taxon>Marchantiopsida</taxon>
        <taxon>Marchantiidae</taxon>
        <taxon>Marchantiales</taxon>
        <taxon>Marchantiaceae</taxon>
        <taxon>Marchantia</taxon>
    </lineage>
</organism>
<dbReference type="Gene3D" id="3.30.40.10">
    <property type="entry name" value="Zinc/RING finger domain, C3HC4 (zinc finger)"/>
    <property type="match status" value="1"/>
</dbReference>
<feature type="compositionally biased region" description="Polar residues" evidence="2">
    <location>
        <begin position="392"/>
        <end position="411"/>
    </location>
</feature>
<feature type="region of interest" description="Disordered" evidence="2">
    <location>
        <begin position="390"/>
        <end position="423"/>
    </location>
</feature>
<keyword evidence="5" id="KW-1185">Reference proteome</keyword>
<dbReference type="PANTHER" id="PTHR47531:SF2">
    <property type="entry name" value="RING_U-BOX SUPERFAMILY PROTEIN"/>
    <property type="match status" value="1"/>
</dbReference>
<name>A0A176VHQ1_MARPO</name>
<dbReference type="InterPro" id="IPR001841">
    <property type="entry name" value="Znf_RING"/>
</dbReference>
<dbReference type="PROSITE" id="PS50089">
    <property type="entry name" value="ZF_RING_2"/>
    <property type="match status" value="1"/>
</dbReference>
<dbReference type="Proteomes" id="UP000077202">
    <property type="component" value="Unassembled WGS sequence"/>
</dbReference>
<dbReference type="PANTHER" id="PTHR47531">
    <property type="entry name" value="RING/U-BOX SUPERFAMILY PROTEIN"/>
    <property type="match status" value="1"/>
</dbReference>
<sequence>MGSSSSRHAADATERRDRGDYPAARRDSSAGGLNFTGALDRCTSELGLSCTVFYGVSFWTIFETQSEGCSMFRIEGDPCNLEILMRDFEACSHFTPPPQQATFTSTFWSQPRRESQRRIRSGLRSARQPEVPAFIPLASTSSGSGTLKNSSSSGELTSLENPAVDQLASTVSASEGSSSRTAPTTHYGAQVEITRALESAGASAVLVVEAFPSEVSETPSAGIVEGGHARNTGGLDSHNLWLEGHPPWNSRFSSPLGSSASETPSLIGQNLQAVCETTLQQHRVNEMQERLRRYAGFPPSSFDYYDLERRGMLSAESSGAQDHRTESNLETGDASSSVSGSERDEFPFRTPASLQAWEITEEGRLIEYRRSVYTNSESWGDRHLAFHRSELHSGSTERSSTPPGPSSNPISTAGRESRRNGGRRLWDALTRAASHRRTSTPMTAPTSESVIESWMQNEDDHIDFGGFQSRSLDLEERRRRVRSQVWALQLLSNGLEGMPGFTRPCVSGGHHHGHCSCDVHGGAGEDTSTRASISRIIMLAEALFEVLDEIHRQSIALSRTSVPIASLPAPDTVVNAIPTRKISKKLREEATQCNICLVEYEEGDNVRVLPCHHEYHVACVDKWLKEVHRVCPLCRGNVCEANSVAL</sequence>
<dbReference type="AlphaFoldDB" id="A0A176VHQ1"/>
<evidence type="ECO:0000259" key="3">
    <source>
        <dbReference type="PROSITE" id="PS50089"/>
    </source>
</evidence>
<feature type="region of interest" description="Disordered" evidence="2">
    <location>
        <begin position="315"/>
        <end position="349"/>
    </location>
</feature>
<feature type="region of interest" description="Disordered" evidence="2">
    <location>
        <begin position="1"/>
        <end position="28"/>
    </location>
</feature>
<feature type="domain" description="RING-type" evidence="3">
    <location>
        <begin position="593"/>
        <end position="635"/>
    </location>
</feature>
<evidence type="ECO:0000256" key="2">
    <source>
        <dbReference type="SAM" id="MobiDB-lite"/>
    </source>
</evidence>
<keyword evidence="1" id="KW-0479">Metal-binding</keyword>
<gene>
    <name evidence="4" type="ORF">AXG93_1130s1450</name>
</gene>
<dbReference type="SMART" id="SM00184">
    <property type="entry name" value="RING"/>
    <property type="match status" value="1"/>
</dbReference>
<feature type="compositionally biased region" description="Polar residues" evidence="2">
    <location>
        <begin position="328"/>
        <end position="340"/>
    </location>
</feature>
<dbReference type="GO" id="GO:0008270">
    <property type="term" value="F:zinc ion binding"/>
    <property type="evidence" value="ECO:0007669"/>
    <property type="project" value="UniProtKB-KW"/>
</dbReference>
<keyword evidence="1" id="KW-0862">Zinc</keyword>
<dbReference type="InterPro" id="IPR013083">
    <property type="entry name" value="Znf_RING/FYVE/PHD"/>
</dbReference>
<dbReference type="FunFam" id="3.30.40.10:FF:000388">
    <property type="entry name" value="Putative RING zinc finger domain superfamily protein"/>
    <property type="match status" value="1"/>
</dbReference>
<protein>
    <recommendedName>
        <fullName evidence="3">RING-type domain-containing protein</fullName>
    </recommendedName>
</protein>
<keyword evidence="1" id="KW-0863">Zinc-finger</keyword>
<feature type="region of interest" description="Disordered" evidence="2">
    <location>
        <begin position="135"/>
        <end position="160"/>
    </location>
</feature>
<comment type="caution">
    <text evidence="4">The sequence shown here is derived from an EMBL/GenBank/DDBJ whole genome shotgun (WGS) entry which is preliminary data.</text>
</comment>
<evidence type="ECO:0000313" key="5">
    <source>
        <dbReference type="Proteomes" id="UP000077202"/>
    </source>
</evidence>
<dbReference type="SUPFAM" id="SSF57850">
    <property type="entry name" value="RING/U-box"/>
    <property type="match status" value="1"/>
</dbReference>
<dbReference type="EMBL" id="LVLJ01003744">
    <property type="protein sequence ID" value="OAE19892.1"/>
    <property type="molecule type" value="Genomic_DNA"/>
</dbReference>
<dbReference type="Pfam" id="PF13639">
    <property type="entry name" value="zf-RING_2"/>
    <property type="match status" value="1"/>
</dbReference>
<reference evidence="4" key="1">
    <citation type="submission" date="2016-03" db="EMBL/GenBank/DDBJ databases">
        <title>Mechanisms controlling the formation of the plant cell surface in tip-growing cells are functionally conserved among land plants.</title>
        <authorList>
            <person name="Honkanen S."/>
            <person name="Jones V.A."/>
            <person name="Morieri G."/>
            <person name="Champion C."/>
            <person name="Hetherington A.J."/>
            <person name="Kelly S."/>
            <person name="Saint-Marcoux D."/>
            <person name="Proust H."/>
            <person name="Prescott H."/>
            <person name="Dolan L."/>
        </authorList>
    </citation>
    <scope>NUCLEOTIDE SEQUENCE [LARGE SCALE GENOMIC DNA]</scope>
    <source>
        <tissue evidence="4">Whole gametophyte</tissue>
    </source>
</reference>